<dbReference type="InterPro" id="IPR002994">
    <property type="entry name" value="Surf1/Shy1"/>
</dbReference>
<evidence type="ECO:0000256" key="3">
    <source>
        <dbReference type="ARBA" id="ARBA00022692"/>
    </source>
</evidence>
<comment type="caution">
    <text evidence="7">The sequence shown here is derived from an EMBL/GenBank/DDBJ whole genome shotgun (WGS) entry which is preliminary data.</text>
</comment>
<dbReference type="PANTHER" id="PTHR23427">
    <property type="entry name" value="SURFEIT LOCUS PROTEIN"/>
    <property type="match status" value="1"/>
</dbReference>
<evidence type="ECO:0000313" key="8">
    <source>
        <dbReference type="Proteomes" id="UP000053941"/>
    </source>
</evidence>
<proteinExistence type="inferred from homology"/>
<keyword evidence="5 6" id="KW-0472">Membrane</keyword>
<comment type="caution">
    <text evidence="6">Lacks conserved residue(s) required for the propagation of feature annotation.</text>
</comment>
<dbReference type="EMBL" id="LIAS01000027">
    <property type="protein sequence ID" value="KRO31051.1"/>
    <property type="molecule type" value="Genomic_DNA"/>
</dbReference>
<dbReference type="InterPro" id="IPR045214">
    <property type="entry name" value="Surf1/Surf4"/>
</dbReference>
<accession>A0A0R2P2Q6</accession>
<comment type="similarity">
    <text evidence="2 6">Belongs to the SURF1 family.</text>
</comment>
<evidence type="ECO:0000256" key="5">
    <source>
        <dbReference type="ARBA" id="ARBA00023136"/>
    </source>
</evidence>
<sequence length="239" mass="27196">MPRLIAISSLALLLIFGCLQGALWQYERYEVRHENNELIRKNVAITTPLSEDELGSKVSSEIAWRKISLNGNFDPSKEFLIRNRYHEGKYGFGVITLFTSDSGKRYWIDRGWVLAGEDAQTPPEIQRVDSLPIEISARVRTSDIESRVQGSVFAFPGSDSTPKLVKWNSEQAIQTEPIYFDLISSSDSAINPKVATVLPELSDGPHLAYSFQWILFIFLVIFAWYLVIREDRRAQAPKL</sequence>
<keyword evidence="4 6" id="KW-1133">Transmembrane helix</keyword>
<dbReference type="Pfam" id="PF02104">
    <property type="entry name" value="SURF1"/>
    <property type="match status" value="1"/>
</dbReference>
<keyword evidence="3 6" id="KW-0812">Transmembrane</keyword>
<dbReference type="AlphaFoldDB" id="A0A0R2P2Q6"/>
<gene>
    <name evidence="7" type="ORF">ABR60_02060</name>
</gene>
<dbReference type="Proteomes" id="UP000053941">
    <property type="component" value="Unassembled WGS sequence"/>
</dbReference>
<comment type="subcellular location">
    <subcellularLocation>
        <location evidence="6">Cell membrane</location>
        <topology evidence="6">Multi-pass membrane protein</topology>
    </subcellularLocation>
    <subcellularLocation>
        <location evidence="1">Membrane</location>
    </subcellularLocation>
</comment>
<dbReference type="PROSITE" id="PS51257">
    <property type="entry name" value="PROKAR_LIPOPROTEIN"/>
    <property type="match status" value="1"/>
</dbReference>
<dbReference type="PANTHER" id="PTHR23427:SF2">
    <property type="entry name" value="SURFEIT LOCUS PROTEIN 1"/>
    <property type="match status" value="1"/>
</dbReference>
<evidence type="ECO:0000256" key="4">
    <source>
        <dbReference type="ARBA" id="ARBA00022989"/>
    </source>
</evidence>
<protein>
    <recommendedName>
        <fullName evidence="6">SURF1-like protein</fullName>
    </recommendedName>
</protein>
<evidence type="ECO:0000256" key="6">
    <source>
        <dbReference type="RuleBase" id="RU363076"/>
    </source>
</evidence>
<evidence type="ECO:0000256" key="2">
    <source>
        <dbReference type="ARBA" id="ARBA00007165"/>
    </source>
</evidence>
<dbReference type="PROSITE" id="PS50895">
    <property type="entry name" value="SURF1"/>
    <property type="match status" value="1"/>
</dbReference>
<name>A0A0R2P2Q6_9ACTN</name>
<dbReference type="CDD" id="cd06662">
    <property type="entry name" value="SURF1"/>
    <property type="match status" value="1"/>
</dbReference>
<evidence type="ECO:0000256" key="1">
    <source>
        <dbReference type="ARBA" id="ARBA00004370"/>
    </source>
</evidence>
<evidence type="ECO:0000313" key="7">
    <source>
        <dbReference type="EMBL" id="KRO31051.1"/>
    </source>
</evidence>
<feature type="transmembrane region" description="Helical" evidence="6">
    <location>
        <begin position="207"/>
        <end position="228"/>
    </location>
</feature>
<dbReference type="GO" id="GO:0005886">
    <property type="term" value="C:plasma membrane"/>
    <property type="evidence" value="ECO:0007669"/>
    <property type="project" value="UniProtKB-SubCell"/>
</dbReference>
<organism evidence="7 8">
    <name type="scientific">Actinobacteria bacterium BACL2 MAG-120802-bin41</name>
    <dbReference type="NCBI Taxonomy" id="1655568"/>
    <lineage>
        <taxon>Bacteria</taxon>
        <taxon>Bacillati</taxon>
        <taxon>Actinomycetota</taxon>
        <taxon>Actinomycetes</taxon>
        <taxon>Actinomycetes incertae sedis</taxon>
        <taxon>ac1 cluster</taxon>
    </lineage>
</organism>
<reference evidence="7 8" key="1">
    <citation type="submission" date="2015-10" db="EMBL/GenBank/DDBJ databases">
        <title>Metagenome-Assembled Genomes uncover a global brackish microbiome.</title>
        <authorList>
            <person name="Hugerth L.W."/>
            <person name="Larsson J."/>
            <person name="Alneberg J."/>
            <person name="Lindh M.V."/>
            <person name="Legrand C."/>
            <person name="Pinhassi J."/>
            <person name="Andersson A.F."/>
        </authorList>
    </citation>
    <scope>NUCLEOTIDE SEQUENCE [LARGE SCALE GENOMIC DNA]</scope>
    <source>
        <strain evidence="7">BACL2 MAG-120802-bin41</strain>
    </source>
</reference>
<keyword evidence="6" id="KW-1003">Cell membrane</keyword>